<evidence type="ECO:0000313" key="3">
    <source>
        <dbReference type="EMBL" id="QLF86135.1"/>
    </source>
</evidence>
<reference evidence="4 5" key="1">
    <citation type="journal article" date="2016" name="Virology">
        <title>The genomic content and context of auxiliary metabolic genes in marine cyanomyoviruses.</title>
        <authorList>
            <person name="Crummett L.T."/>
            <person name="Puxty R.J."/>
            <person name="Weihe C."/>
            <person name="Marston M.F."/>
            <person name="Martiny J.B."/>
        </authorList>
    </citation>
    <scope>NUCLEOTIDE SEQUENCE [LARGE SCALE GENOMIC DNA]</scope>
    <source>
        <strain evidence="1">0910CC49</strain>
        <strain evidence="2">0910SB42</strain>
    </source>
</reference>
<dbReference type="KEGG" id="vg:30308133"/>
<evidence type="ECO:0000313" key="2">
    <source>
        <dbReference type="EMBL" id="AOV62267.1"/>
    </source>
</evidence>
<dbReference type="OrthoDB" id="9189at10239"/>
<dbReference type="Proteomes" id="UP000510897">
    <property type="component" value="Segment"/>
</dbReference>
<dbReference type="EMBL" id="KU686213">
    <property type="protein sequence ID" value="AOV62267.1"/>
    <property type="molecule type" value="Genomic_DNA"/>
</dbReference>
<gene>
    <name evidence="1" type="ORF">C490910_079</name>
    <name evidence="3" type="ORF">CC030809_00079</name>
    <name evidence="2" type="ORF">S420910_078</name>
</gene>
<reference evidence="3 6" key="3">
    <citation type="submission" date="2020-07" db="EMBL/GenBank/DDBJ databases">
        <title>Signatures of coevolution in a cyanophage population.</title>
        <authorList>
            <person name="Abebe J."/>
        </authorList>
    </citation>
    <scope>NUCLEOTIDE SEQUENCE [LARGE SCALE GENOMIC DNA]</scope>
    <source>
        <strain evidence="3">0809CC03</strain>
    </source>
</reference>
<dbReference type="GeneID" id="30308133"/>
<protein>
    <submittedName>
        <fullName evidence="2">Uncharacterized protein</fullName>
    </submittedName>
</protein>
<evidence type="ECO:0000313" key="5">
    <source>
        <dbReference type="Proteomes" id="UP000226384"/>
    </source>
</evidence>
<reference evidence="3 6" key="2">
    <citation type="submission" date="2020-06" db="EMBL/GenBank/DDBJ databases">
        <authorList>
            <person name="Puxty R.J."/>
            <person name="Weihe C."/>
            <person name="Marston M.F."/>
            <person name="Martiny J.B.H."/>
        </authorList>
    </citation>
    <scope>NUCLEOTIDE SEQUENCE [LARGE SCALE GENOMIC DNA]</scope>
    <source>
        <strain evidence="3">0809CC03</strain>
    </source>
</reference>
<sequence length="178" mass="19924">MKAFISAFLASLAIAAPAMAAPLPADHQRFVDTMVNDGVIFKVNEPAELCYGDKDVDGGYVVYKGDRYLVVCQDNRTTSDVTNWTANDLDTIRHEGFHVIQDCMSGAKNDNVFDTVFTSQEEVIDALGVEEAMRITSIYSNNYNKDRHGDIKMEIEAFYAARDYSATELNSLYTQYCK</sequence>
<proteinExistence type="predicted"/>
<dbReference type="EMBL" id="KU686212">
    <property type="protein sequence ID" value="AOV62003.1"/>
    <property type="molecule type" value="Genomic_DNA"/>
</dbReference>
<keyword evidence="4" id="KW-1185">Reference proteome</keyword>
<dbReference type="Proteomes" id="UP000226384">
    <property type="component" value="Segment"/>
</dbReference>
<dbReference type="RefSeq" id="YP_009323012.1">
    <property type="nucleotide sequence ID" value="NC_031927.1"/>
</dbReference>
<evidence type="ECO:0000313" key="6">
    <source>
        <dbReference type="Proteomes" id="UP000510897"/>
    </source>
</evidence>
<dbReference type="Proteomes" id="UP000203902">
    <property type="component" value="Segment"/>
</dbReference>
<evidence type="ECO:0000313" key="1">
    <source>
        <dbReference type="EMBL" id="AOV62003.1"/>
    </source>
</evidence>
<dbReference type="EMBL" id="MT586120">
    <property type="protein sequence ID" value="QLF86135.1"/>
    <property type="molecule type" value="Genomic_DNA"/>
</dbReference>
<organism evidence="2 5">
    <name type="scientific">Synechococcus phage S-CAM7</name>
    <dbReference type="NCBI Taxonomy" id="1883368"/>
    <lineage>
        <taxon>Viruses</taxon>
        <taxon>Duplodnaviria</taxon>
        <taxon>Heunggongvirae</taxon>
        <taxon>Uroviricota</taxon>
        <taxon>Caudoviricetes</taxon>
        <taxon>Pantevenvirales</taxon>
        <taxon>Kyanoviridae</taxon>
        <taxon>Mazuvirus</taxon>
        <taxon>Mazuvirus scam7</taxon>
    </lineage>
</organism>
<name>A0A1D8KUK9_9CAUD</name>
<accession>A0A1D8KUK9</accession>
<evidence type="ECO:0000313" key="4">
    <source>
        <dbReference type="Proteomes" id="UP000203902"/>
    </source>
</evidence>